<accession>A0A926II09</accession>
<dbReference type="PANTHER" id="PTHR42892">
    <property type="entry name" value="GLUCOSAMINE-6-PHOSPHATE DEAMINASE-LIKE PROTEIN BT_0258-RELATED"/>
    <property type="match status" value="1"/>
</dbReference>
<dbReference type="Proteomes" id="UP000623678">
    <property type="component" value="Unassembled WGS sequence"/>
</dbReference>
<dbReference type="GO" id="GO:0016853">
    <property type="term" value="F:isomerase activity"/>
    <property type="evidence" value="ECO:0007669"/>
    <property type="project" value="UniProtKB-KW"/>
</dbReference>
<dbReference type="PANTHER" id="PTHR42892:SF1">
    <property type="entry name" value="GLUCOSAMINE-6-PHOSPHATE ISOMERASE"/>
    <property type="match status" value="1"/>
</dbReference>
<dbReference type="SUPFAM" id="SSF100950">
    <property type="entry name" value="NagB/RpiA/CoA transferase-like"/>
    <property type="match status" value="1"/>
</dbReference>
<proteinExistence type="predicted"/>
<name>A0A926II09_9FIRM</name>
<protein>
    <submittedName>
        <fullName evidence="1">Glucosamine-6-phosphate isomerase</fullName>
    </submittedName>
</protein>
<dbReference type="Gene3D" id="3.40.50.1360">
    <property type="match status" value="1"/>
</dbReference>
<keyword evidence="2" id="KW-1185">Reference proteome</keyword>
<keyword evidence="1" id="KW-0413">Isomerase</keyword>
<comment type="caution">
    <text evidence="1">The sequence shown here is derived from an EMBL/GenBank/DDBJ whole genome shotgun (WGS) entry which is preliminary data.</text>
</comment>
<evidence type="ECO:0000313" key="1">
    <source>
        <dbReference type="EMBL" id="MBC8586484.1"/>
    </source>
</evidence>
<reference evidence="1" key="1">
    <citation type="submission" date="2020-08" db="EMBL/GenBank/DDBJ databases">
        <title>Genome public.</title>
        <authorList>
            <person name="Liu C."/>
            <person name="Sun Q."/>
        </authorList>
    </citation>
    <scope>NUCLEOTIDE SEQUENCE</scope>
    <source>
        <strain evidence="1">NSJ-64</strain>
    </source>
</reference>
<dbReference type="EMBL" id="JACRTD010000013">
    <property type="protein sequence ID" value="MBC8586484.1"/>
    <property type="molecule type" value="Genomic_DNA"/>
</dbReference>
<organism evidence="1 2">
    <name type="scientific">Youxingia wuxianensis</name>
    <dbReference type="NCBI Taxonomy" id="2763678"/>
    <lineage>
        <taxon>Bacteria</taxon>
        <taxon>Bacillati</taxon>
        <taxon>Bacillota</taxon>
        <taxon>Clostridia</taxon>
        <taxon>Eubacteriales</taxon>
        <taxon>Oscillospiraceae</taxon>
        <taxon>Youxingia</taxon>
    </lineage>
</organism>
<evidence type="ECO:0000313" key="2">
    <source>
        <dbReference type="Proteomes" id="UP000623678"/>
    </source>
</evidence>
<dbReference type="InterPro" id="IPR037171">
    <property type="entry name" value="NagB/RpiA_transferase-like"/>
</dbReference>
<dbReference type="InterPro" id="IPR052960">
    <property type="entry name" value="GlcN6P_deaminase-like"/>
</dbReference>
<dbReference type="AlphaFoldDB" id="A0A926II09"/>
<gene>
    <name evidence="1" type="ORF">H8705_12925</name>
</gene>
<sequence>MDPKKLYEWCRIPADQLENHPDSKIKLKIFENKADAPVEVGNMMADEVIANNKAGKPTKWVLPAGPMGQYVTFAERVNKERISLKNVYVFHMDDFLDWQGRPYPVQNDYYSLEGNMLADFYGKIDPELNIPEDHRFFPRINDIDFIDKKVEELGGIDTLIGGLGYKGLVAFCEAPTSPYATISVEDYANSKTRIVHLNEDTIISLSERDMGGLTHNIPPMAITMGFKSMLTAKRAIFLVTTGSWKRTSIRVLMFSEPTVEYPATLFPKYVPEVMVFADPNSVEPPLED</sequence>